<protein>
    <submittedName>
        <fullName evidence="1">Uncharacterized protein</fullName>
    </submittedName>
</protein>
<evidence type="ECO:0000313" key="2">
    <source>
        <dbReference type="Proteomes" id="UP001172155"/>
    </source>
</evidence>
<gene>
    <name evidence="1" type="ORF">B0T18DRAFT_239342</name>
</gene>
<dbReference type="AlphaFoldDB" id="A0AA40EHF3"/>
<dbReference type="Proteomes" id="UP001172155">
    <property type="component" value="Unassembled WGS sequence"/>
</dbReference>
<accession>A0AA40EHF3</accession>
<sequence>MAALRCLHIKDEEICAAILVHIRWFASGCDHSGTPVDAGRADAIRWNARAQQC</sequence>
<evidence type="ECO:0000313" key="1">
    <source>
        <dbReference type="EMBL" id="KAK0738111.1"/>
    </source>
</evidence>
<reference evidence="1" key="1">
    <citation type="submission" date="2023-06" db="EMBL/GenBank/DDBJ databases">
        <title>Genome-scale phylogeny and comparative genomics of the fungal order Sordariales.</title>
        <authorList>
            <consortium name="Lawrence Berkeley National Laboratory"/>
            <person name="Hensen N."/>
            <person name="Bonometti L."/>
            <person name="Westerberg I."/>
            <person name="Brannstrom I.O."/>
            <person name="Guillou S."/>
            <person name="Cros-Aarteil S."/>
            <person name="Calhoun S."/>
            <person name="Haridas S."/>
            <person name="Kuo A."/>
            <person name="Mondo S."/>
            <person name="Pangilinan J."/>
            <person name="Riley R."/>
            <person name="LaButti K."/>
            <person name="Andreopoulos B."/>
            <person name="Lipzen A."/>
            <person name="Chen C."/>
            <person name="Yanf M."/>
            <person name="Daum C."/>
            <person name="Ng V."/>
            <person name="Clum A."/>
            <person name="Steindorff A."/>
            <person name="Ohm R."/>
            <person name="Martin F."/>
            <person name="Silar P."/>
            <person name="Natvig D."/>
            <person name="Lalanne C."/>
            <person name="Gautier V."/>
            <person name="Ament-velasquez S.L."/>
            <person name="Kruys A."/>
            <person name="Hutchinson M.I."/>
            <person name="Powell A.J."/>
            <person name="Barry K."/>
            <person name="Miller A.N."/>
            <person name="Grigoriev I.V."/>
            <person name="Debuchy R."/>
            <person name="Gladieux P."/>
            <person name="Thoren M.H."/>
            <person name="Johannesson H."/>
        </authorList>
    </citation>
    <scope>NUCLEOTIDE SEQUENCE</scope>
    <source>
        <strain evidence="1">SMH3187-1</strain>
    </source>
</reference>
<name>A0AA40EHF3_9PEZI</name>
<comment type="caution">
    <text evidence="1">The sequence shown here is derived from an EMBL/GenBank/DDBJ whole genome shotgun (WGS) entry which is preliminary data.</text>
</comment>
<organism evidence="1 2">
    <name type="scientific">Schizothecium vesticola</name>
    <dbReference type="NCBI Taxonomy" id="314040"/>
    <lineage>
        <taxon>Eukaryota</taxon>
        <taxon>Fungi</taxon>
        <taxon>Dikarya</taxon>
        <taxon>Ascomycota</taxon>
        <taxon>Pezizomycotina</taxon>
        <taxon>Sordariomycetes</taxon>
        <taxon>Sordariomycetidae</taxon>
        <taxon>Sordariales</taxon>
        <taxon>Schizotheciaceae</taxon>
        <taxon>Schizothecium</taxon>
    </lineage>
</organism>
<proteinExistence type="predicted"/>
<dbReference type="EMBL" id="JAUKUD010000007">
    <property type="protein sequence ID" value="KAK0738111.1"/>
    <property type="molecule type" value="Genomic_DNA"/>
</dbReference>
<keyword evidence="2" id="KW-1185">Reference proteome</keyword>